<dbReference type="GO" id="GO:0036374">
    <property type="term" value="F:glutathione hydrolase activity"/>
    <property type="evidence" value="ECO:0007669"/>
    <property type="project" value="UniProtKB-EC"/>
</dbReference>
<dbReference type="InterPro" id="IPR029055">
    <property type="entry name" value="Ntn_hydrolases_N"/>
</dbReference>
<gene>
    <name evidence="1" type="ORF">BKA15_004280</name>
</gene>
<dbReference type="SUPFAM" id="SSF56235">
    <property type="entry name" value="N-terminal nucleophile aminohydrolases (Ntn hydrolases)"/>
    <property type="match status" value="1"/>
</dbReference>
<protein>
    <submittedName>
        <fullName evidence="1">Gamma-glutamyltranspeptidase/glutathione hydrolase</fullName>
        <ecNumber evidence="1">2.3.2.2</ecNumber>
        <ecNumber evidence="1">3.4.19.13</ecNumber>
    </submittedName>
</protein>
<dbReference type="InterPro" id="IPR052896">
    <property type="entry name" value="GGT-like_enzyme"/>
</dbReference>
<evidence type="ECO:0000313" key="2">
    <source>
        <dbReference type="Proteomes" id="UP000569914"/>
    </source>
</evidence>
<dbReference type="EC" id="2.3.2.2" evidence="1"/>
<dbReference type="RefSeq" id="WP_179754105.1">
    <property type="nucleotide sequence ID" value="NZ_JACCBU010000001.1"/>
</dbReference>
<proteinExistence type="predicted"/>
<keyword evidence="1" id="KW-0012">Acyltransferase</keyword>
<dbReference type="PANTHER" id="PTHR43881">
    <property type="entry name" value="GAMMA-GLUTAMYLTRANSPEPTIDASE (AFU_ORTHOLOGUE AFUA_4G13580)"/>
    <property type="match status" value="1"/>
</dbReference>
<name>A0A7Y9IAE7_9ACTN</name>
<dbReference type="EMBL" id="JACCBU010000001">
    <property type="protein sequence ID" value="NYE72951.1"/>
    <property type="molecule type" value="Genomic_DNA"/>
</dbReference>
<organism evidence="1 2">
    <name type="scientific">Microlunatus parietis</name>
    <dbReference type="NCBI Taxonomy" id="682979"/>
    <lineage>
        <taxon>Bacteria</taxon>
        <taxon>Bacillati</taxon>
        <taxon>Actinomycetota</taxon>
        <taxon>Actinomycetes</taxon>
        <taxon>Propionibacteriales</taxon>
        <taxon>Propionibacteriaceae</taxon>
        <taxon>Microlunatus</taxon>
    </lineage>
</organism>
<dbReference type="PANTHER" id="PTHR43881:SF1">
    <property type="entry name" value="GAMMA-GLUTAMYLTRANSPEPTIDASE (AFU_ORTHOLOGUE AFUA_4G13580)"/>
    <property type="match status" value="1"/>
</dbReference>
<keyword evidence="2" id="KW-1185">Reference proteome</keyword>
<evidence type="ECO:0000313" key="1">
    <source>
        <dbReference type="EMBL" id="NYE72951.1"/>
    </source>
</evidence>
<dbReference type="Pfam" id="PF01019">
    <property type="entry name" value="G_glu_transpept"/>
    <property type="match status" value="1"/>
</dbReference>
<dbReference type="PRINTS" id="PR01210">
    <property type="entry name" value="GGTRANSPTASE"/>
</dbReference>
<dbReference type="InterPro" id="IPR043137">
    <property type="entry name" value="GGT_ssub_C"/>
</dbReference>
<sequence length="517" mass="52897">MTGELTGRIVSPDARATRAGEQVLADGGSAADAVIATAAVLCVVSPHMVTIGGDSWTLAGPADGAVQAINGTGRAPQGLTPEHLRGLGQTTMPGSGVHSISVPGLPSAWHELHLRYGTRPLAELLAPAIELARDGAEVAPSLARDLAQYADRLAEDPGARALFLNADGSALTLGDRYRQPALARSLEALAEKGIADMYGGELGAAYAAGLAALGGTMTRDDLARHRADVVAPLTLRWRDAEVITAPPSSQGFALLKMLALAEALGLTDPLDPAQAAAFVRAFELAGAQRDARSADPEAVEVDLAAVLDPDAVRRDAAALGSADRRAAPDRIRLDGDTIGIAAVDGAGLWISSLQSVAGTFGSLVVEPTTGILGHNRASGFSLDPARPGVLAGGRRPPHTLMPCLVRREGRLDTTVATMGGRSQPAIVAQLLARLAGGATADQALRAPRIVVTPGTGPRSVPEVLVEAAAPAAVRAVLETEFTAQVIEGPDNRFGHAHLVRAVPAGLDAGTDPRADGS</sequence>
<dbReference type="Gene3D" id="3.60.20.40">
    <property type="match status" value="1"/>
</dbReference>
<dbReference type="Gene3D" id="1.10.246.230">
    <property type="match status" value="1"/>
</dbReference>
<dbReference type="GO" id="GO:0103068">
    <property type="term" value="F:leukotriene C4 gamma-glutamyl transferase activity"/>
    <property type="evidence" value="ECO:0007669"/>
    <property type="project" value="UniProtKB-EC"/>
</dbReference>
<accession>A0A7Y9IAE7</accession>
<dbReference type="EC" id="3.4.19.13" evidence="1"/>
<reference evidence="1 2" key="1">
    <citation type="submission" date="2020-07" db="EMBL/GenBank/DDBJ databases">
        <title>Sequencing the genomes of 1000 actinobacteria strains.</title>
        <authorList>
            <person name="Klenk H.-P."/>
        </authorList>
    </citation>
    <scope>NUCLEOTIDE SEQUENCE [LARGE SCALE GENOMIC DNA]</scope>
    <source>
        <strain evidence="1 2">DSM 22083</strain>
    </source>
</reference>
<comment type="caution">
    <text evidence="1">The sequence shown here is derived from an EMBL/GenBank/DDBJ whole genome shotgun (WGS) entry which is preliminary data.</text>
</comment>
<dbReference type="AlphaFoldDB" id="A0A7Y9IAE7"/>
<dbReference type="Proteomes" id="UP000569914">
    <property type="component" value="Unassembled WGS sequence"/>
</dbReference>
<keyword evidence="1" id="KW-0808">Transferase</keyword>
<keyword evidence="1" id="KW-0378">Hydrolase</keyword>